<name>A0A8U0S2T7_MUSPF</name>
<feature type="region of interest" description="Disordered" evidence="1">
    <location>
        <begin position="1"/>
        <end position="584"/>
    </location>
</feature>
<organism evidence="2 3">
    <name type="scientific">Mustela putorius furo</name>
    <name type="common">European domestic ferret</name>
    <name type="synonym">Mustela furo</name>
    <dbReference type="NCBI Taxonomy" id="9669"/>
    <lineage>
        <taxon>Eukaryota</taxon>
        <taxon>Metazoa</taxon>
        <taxon>Chordata</taxon>
        <taxon>Craniata</taxon>
        <taxon>Vertebrata</taxon>
        <taxon>Euteleostomi</taxon>
        <taxon>Mammalia</taxon>
        <taxon>Eutheria</taxon>
        <taxon>Laurasiatheria</taxon>
        <taxon>Carnivora</taxon>
        <taxon>Caniformia</taxon>
        <taxon>Musteloidea</taxon>
        <taxon>Mustelidae</taxon>
        <taxon>Mustelinae</taxon>
        <taxon>Mustela</taxon>
    </lineage>
</organism>
<sequence length="584" mass="60888">MWGIRETLRSSVSHLSGGKLARSRTPCGAQVGSRESHSAPGGLQSRRKDGGKSRARNGEKRKRKLTPPNAARSGPGPGPSRLAHVPAQAGGRPEDAGSRDRRGSRTCRHRQADRPRTRGPRSRLAHEPAQAGGRPEDAGPPVEARARAGTGRRTAGGRGAPGRGSRTCRHRQADGPRTRGPGPASAPSPTSSLHIGDAPPRAGRAAAAFPACLPGAPSGAAAAPTSPRGPEPAGVRGPQQAARAAVAPAAGPEASRCGRCPPSGGPRALPFGLSRVRRAPPRGRRCPAGSLRKGESPRLAPDRPVRGPHTGLPASPVRPLASSFRAPGPRECGRAATAAATGGADTGRKLCGPRGSPRRTRLRWGGRPLGSSRRRPARLGLGPSPSTFRFRLKPRTAAAPRAQPRAQEGHGRRGRGKKERDEPPASPAPRAPPRPARPAPARPGSGLEPSTSASAHRVTSGNAPGRRRGSSGAGPHSAVVRGRGAGPWCGAVVRWTERPRLAEPVRRRPPRTPTVQPGRLRSRSPFAPGELSPRPVRKTPPVLVRTAPRTSHRPRQTRASASRVGNHPDAPARASVPASRRPRP</sequence>
<evidence type="ECO:0000256" key="1">
    <source>
        <dbReference type="SAM" id="MobiDB-lite"/>
    </source>
</evidence>
<accession>A0A8U0S2T7</accession>
<protein>
    <submittedName>
        <fullName evidence="3">Basic salivary proline-rich protein 1-like</fullName>
    </submittedName>
</protein>
<feature type="compositionally biased region" description="Basic residues" evidence="1">
    <location>
        <begin position="275"/>
        <end position="285"/>
    </location>
</feature>
<gene>
    <name evidence="3" type="primary">LOC123391742</name>
</gene>
<proteinExistence type="predicted"/>
<feature type="compositionally biased region" description="Pro residues" evidence="1">
    <location>
        <begin position="424"/>
        <end position="441"/>
    </location>
</feature>
<feature type="compositionally biased region" description="Low complexity" evidence="1">
    <location>
        <begin position="397"/>
        <end position="406"/>
    </location>
</feature>
<dbReference type="GeneID" id="123391742"/>
<dbReference type="RefSeq" id="XP_044934917.1">
    <property type="nucleotide sequence ID" value="XM_045078982.1"/>
</dbReference>
<feature type="compositionally biased region" description="Low complexity" evidence="1">
    <location>
        <begin position="571"/>
        <end position="584"/>
    </location>
</feature>
<feature type="compositionally biased region" description="Basic and acidic residues" evidence="1">
    <location>
        <begin position="292"/>
        <end position="305"/>
    </location>
</feature>
<evidence type="ECO:0000313" key="2">
    <source>
        <dbReference type="Proteomes" id="UP000000715"/>
    </source>
</evidence>
<feature type="compositionally biased region" description="Basic and acidic residues" evidence="1">
    <location>
        <begin position="46"/>
        <end position="58"/>
    </location>
</feature>
<dbReference type="AlphaFoldDB" id="A0A8U0S2T7"/>
<feature type="compositionally biased region" description="Low complexity" evidence="1">
    <location>
        <begin position="180"/>
        <end position="250"/>
    </location>
</feature>
<reference evidence="3" key="1">
    <citation type="submission" date="2025-08" db="UniProtKB">
        <authorList>
            <consortium name="RefSeq"/>
        </authorList>
    </citation>
    <scope>IDENTIFICATION</scope>
    <source>
        <tissue evidence="3">Brain</tissue>
    </source>
</reference>
<feature type="compositionally biased region" description="Basic and acidic residues" evidence="1">
    <location>
        <begin position="495"/>
        <end position="506"/>
    </location>
</feature>
<evidence type="ECO:0000313" key="3">
    <source>
        <dbReference type="RefSeq" id="XP_044934917.1"/>
    </source>
</evidence>
<keyword evidence="2" id="KW-1185">Reference proteome</keyword>
<feature type="compositionally biased region" description="Basic and acidic residues" evidence="1">
    <location>
        <begin position="92"/>
        <end position="103"/>
    </location>
</feature>
<dbReference type="Proteomes" id="UP000000715">
    <property type="component" value="Unplaced"/>
</dbReference>
<feature type="compositionally biased region" description="Polar residues" evidence="1">
    <location>
        <begin position="448"/>
        <end position="459"/>
    </location>
</feature>